<dbReference type="SUPFAM" id="SSF48695">
    <property type="entry name" value="Multiheme cytochromes"/>
    <property type="match status" value="1"/>
</dbReference>
<sequence>MLCLGFCLFSSDADAFHWGGGDYCRGCHGAIGEDTSSSTLGLLGGDASSTCLRCHDDTHRVLTENGGGHSPGGDFYWLTREYSQNGYEDRADSHGHNIIAVDYGLTRDAFKDRAPSSGGGVFSSNWLECTSCHDPHGLSYPSYDFRMLRSTGWIENRAGVSYYFPNPSPTAVSYSGQGGDWPTETDQRHTDYGEGMSEWCSNCHVGYTNSSQHSHAAGNNAYLNQYADLYNSYVATGDFTGSADSAYDHFVPFERGVDENLLDPYSTHGPDSQSRVMCLTCHRAHATPFANIGRWDFQTQFIADSPVFSSADSAQAFYGDDIEMRYGTFQRSLCNKCHVQD</sequence>
<dbReference type="KEGG" id="gsb:GSUB_07325"/>
<organism evidence="1 2">
    <name type="scientific">Geoalkalibacter subterraneus</name>
    <dbReference type="NCBI Taxonomy" id="483547"/>
    <lineage>
        <taxon>Bacteria</taxon>
        <taxon>Pseudomonadati</taxon>
        <taxon>Thermodesulfobacteriota</taxon>
        <taxon>Desulfuromonadia</taxon>
        <taxon>Desulfuromonadales</taxon>
        <taxon>Geoalkalibacteraceae</taxon>
        <taxon>Geoalkalibacter</taxon>
    </lineage>
</organism>
<dbReference type="EMBL" id="CP010311">
    <property type="protein sequence ID" value="AJF06394.1"/>
    <property type="molecule type" value="Genomic_DNA"/>
</dbReference>
<evidence type="ECO:0000313" key="1">
    <source>
        <dbReference type="EMBL" id="AJF06394.1"/>
    </source>
</evidence>
<dbReference type="CDD" id="cd21555">
    <property type="entry name" value="OmcS-like"/>
    <property type="match status" value="1"/>
</dbReference>
<name>A0A0B5FP05_9BACT</name>
<dbReference type="Proteomes" id="UP000035036">
    <property type="component" value="Chromosome"/>
</dbReference>
<reference evidence="1 2" key="1">
    <citation type="journal article" date="2015" name="Genome Announc.">
        <title>Genomes of Geoalkalibacter ferrihydriticus Z-0531T and Geoalkalibacter subterraneus Red1T, Two Haloalkaliphilic Metal-Reducing Deltaproteobacteria.</title>
        <authorList>
            <person name="Badalamenti J.P."/>
            <person name="Krajmalnik-Brown R."/>
            <person name="Torres C.I."/>
            <person name="Bond D.R."/>
        </authorList>
    </citation>
    <scope>NUCLEOTIDE SEQUENCE [LARGE SCALE GENOMIC DNA]</scope>
    <source>
        <strain evidence="1 2">Red1</strain>
    </source>
</reference>
<dbReference type="InterPro" id="IPR036280">
    <property type="entry name" value="Multihaem_cyt_sf"/>
</dbReference>
<gene>
    <name evidence="1" type="ORF">GSUB_07325</name>
</gene>
<dbReference type="Gene3D" id="1.10.1130.10">
    <property type="entry name" value="Flavocytochrome C3, Chain A"/>
    <property type="match status" value="1"/>
</dbReference>
<protein>
    <submittedName>
        <fullName evidence="1">Uncharacterized protein</fullName>
    </submittedName>
</protein>
<dbReference type="HOGENOM" id="CLU_801063_0_0_7"/>
<proteinExistence type="predicted"/>
<dbReference type="AlphaFoldDB" id="A0A0B5FP05"/>
<evidence type="ECO:0000313" key="2">
    <source>
        <dbReference type="Proteomes" id="UP000035036"/>
    </source>
</evidence>
<keyword evidence="2" id="KW-1185">Reference proteome</keyword>
<accession>A0A0B5FP05</accession>